<evidence type="ECO:0000313" key="3">
    <source>
        <dbReference type="Proteomes" id="UP001234343"/>
    </source>
</evidence>
<organism evidence="2 3">
    <name type="scientific">Alteromonas arenosi</name>
    <dbReference type="NCBI Taxonomy" id="3055817"/>
    <lineage>
        <taxon>Bacteria</taxon>
        <taxon>Pseudomonadati</taxon>
        <taxon>Pseudomonadota</taxon>
        <taxon>Gammaproteobacteria</taxon>
        <taxon>Alteromonadales</taxon>
        <taxon>Alteromonadaceae</taxon>
        <taxon>Alteromonas/Salinimonas group</taxon>
        <taxon>Alteromonas</taxon>
    </lineage>
</organism>
<dbReference type="RefSeq" id="WP_289363675.1">
    <property type="nucleotide sequence ID" value="NZ_JAUCBP010000002.1"/>
</dbReference>
<gene>
    <name evidence="2" type="ORF">QTP81_03165</name>
</gene>
<protein>
    <submittedName>
        <fullName evidence="2">Outer membrane lipoprotein-sorting protein</fullName>
    </submittedName>
</protein>
<dbReference type="EMBL" id="JAUCBP010000002">
    <property type="protein sequence ID" value="MDM7859606.1"/>
    <property type="molecule type" value="Genomic_DNA"/>
</dbReference>
<dbReference type="InterPro" id="IPR052944">
    <property type="entry name" value="Sporulation_related"/>
</dbReference>
<keyword evidence="2" id="KW-0449">Lipoprotein</keyword>
<dbReference type="PANTHER" id="PTHR37507:SF2">
    <property type="entry name" value="SPORULATION PROTEIN YDCC"/>
    <property type="match status" value="1"/>
</dbReference>
<evidence type="ECO:0000259" key="1">
    <source>
        <dbReference type="Pfam" id="PF17131"/>
    </source>
</evidence>
<name>A0ABT7STU9_9ALTE</name>
<dbReference type="Pfam" id="PF17131">
    <property type="entry name" value="LolA_like"/>
    <property type="match status" value="1"/>
</dbReference>
<sequence length="268" mass="31009">MSASNRFYRSLQHVLLIVVLAIGTSTGVIADEQRGLEISKLRKAADTGWGDTEAEMRMILRNAQGQESVREIRVRSLEVIDDGDKALTIFDRPRDVSGTAFLSFSKALEPDLQWIYLPALRRVKRINSKNKSGPFMGSEFAFEDMTSFELEKYSFNYTGEDTIDGRSAFKVEQVPLDRNSGYTRQIVWIDQEHYYVLKIEFYDRKNALLKTLTLDDYRLYKDKFWRAHVSEMVNEQTGKSTELIIDKLEFDVGLEEADFDSNKLRNVR</sequence>
<dbReference type="CDD" id="cd16329">
    <property type="entry name" value="LolA_like"/>
    <property type="match status" value="1"/>
</dbReference>
<dbReference type="PANTHER" id="PTHR37507">
    <property type="entry name" value="SPORULATION PROTEIN YDCC"/>
    <property type="match status" value="1"/>
</dbReference>
<dbReference type="InterPro" id="IPR033399">
    <property type="entry name" value="TP_0789-like"/>
</dbReference>
<reference evidence="2 3" key="1">
    <citation type="submission" date="2023-06" db="EMBL/GenBank/DDBJ databases">
        <title>Alteromonas sp. ASW11-36 isolated from intertidal sand.</title>
        <authorList>
            <person name="Li Y."/>
        </authorList>
    </citation>
    <scope>NUCLEOTIDE SEQUENCE [LARGE SCALE GENOMIC DNA]</scope>
    <source>
        <strain evidence="2 3">ASW11-36</strain>
    </source>
</reference>
<comment type="caution">
    <text evidence="2">The sequence shown here is derived from an EMBL/GenBank/DDBJ whole genome shotgun (WGS) entry which is preliminary data.</text>
</comment>
<evidence type="ECO:0000313" key="2">
    <source>
        <dbReference type="EMBL" id="MDM7859606.1"/>
    </source>
</evidence>
<dbReference type="Gene3D" id="2.50.20.10">
    <property type="entry name" value="Lipoprotein localisation LolA/LolB/LppX"/>
    <property type="match status" value="1"/>
</dbReference>
<keyword evidence="3" id="KW-1185">Reference proteome</keyword>
<feature type="domain" description="Uncharacterized protein TP-0789" evidence="1">
    <location>
        <begin position="84"/>
        <end position="265"/>
    </location>
</feature>
<accession>A0ABT7STU9</accession>
<dbReference type="Proteomes" id="UP001234343">
    <property type="component" value="Unassembled WGS sequence"/>
</dbReference>
<proteinExistence type="predicted"/>